<dbReference type="EMBL" id="JAUGQQ010000009">
    <property type="protein sequence ID" value="MDN3725115.1"/>
    <property type="molecule type" value="Genomic_DNA"/>
</dbReference>
<dbReference type="Gene3D" id="1.25.40.10">
    <property type="entry name" value="Tetratricopeptide repeat domain"/>
    <property type="match status" value="1"/>
</dbReference>
<sequence>MDSKLLLKRIDKGFQLLENSPEEAFRESKTIEMEARNLNIHEAELPAIVIQCIYYRGKNDFKEMMTRAKLLQKKAEMYEEVPYQIMAKRYLFEAYFFSGLPKRALEELERGLEIANGLTREDSLSLVSRGNMSIAMSNFYAREGDYREQLKFLHRAGREFEKMPNKVYRKKLLYIHYANLAAAYNEINKLDSAKYFTGLSQSLNEHLLQDNTNNTNLWVLGSVAMKEYDYKKALRYFKEAEKMEGYKNHLNIENLYNNIILSYTELKKLDSARIYELKKDSLKLRITENQNRSLQNLLNERSENRFPYVYVITSFFLIFAGILFVVLRKNKIYRQQEQESRKYLEKLPGTRISRNYTQLLQLLEEGDPSYMNYFDEMFPDFAKKLLAINPQIVQSEIEFCSLLKLKIPTKDIARYKYITPKTVQNKKYLIRKKLDIPKDVDIYQWFDSF</sequence>
<dbReference type="RefSeq" id="WP_290255204.1">
    <property type="nucleotide sequence ID" value="NZ_JAUGQQ010000009.1"/>
</dbReference>
<evidence type="ECO:0008006" key="4">
    <source>
        <dbReference type="Google" id="ProtNLM"/>
    </source>
</evidence>
<reference evidence="2 3" key="1">
    <citation type="submission" date="2023-06" db="EMBL/GenBank/DDBJ databases">
        <authorList>
            <person name="Ye Y.-Q."/>
            <person name="Du Z.-J."/>
        </authorList>
    </citation>
    <scope>NUCLEOTIDE SEQUENCE [LARGE SCALE GENOMIC DNA]</scope>
    <source>
        <strain evidence="2 3">SDUM287046</strain>
    </source>
</reference>
<dbReference type="InterPro" id="IPR016032">
    <property type="entry name" value="Sig_transdc_resp-reg_C-effctor"/>
</dbReference>
<keyword evidence="3" id="KW-1185">Reference proteome</keyword>
<comment type="caution">
    <text evidence="2">The sequence shown here is derived from an EMBL/GenBank/DDBJ whole genome shotgun (WGS) entry which is preliminary data.</text>
</comment>
<dbReference type="SUPFAM" id="SSF46894">
    <property type="entry name" value="C-terminal effector domain of the bipartite response regulators"/>
    <property type="match status" value="1"/>
</dbReference>
<keyword evidence="1" id="KW-0472">Membrane</keyword>
<protein>
    <recommendedName>
        <fullName evidence="4">Tetratricopeptide repeat protein</fullName>
    </recommendedName>
</protein>
<dbReference type="Proteomes" id="UP001244787">
    <property type="component" value="Unassembled WGS sequence"/>
</dbReference>
<proteinExistence type="predicted"/>
<evidence type="ECO:0000313" key="2">
    <source>
        <dbReference type="EMBL" id="MDN3725115.1"/>
    </source>
</evidence>
<feature type="transmembrane region" description="Helical" evidence="1">
    <location>
        <begin position="308"/>
        <end position="327"/>
    </location>
</feature>
<evidence type="ECO:0000256" key="1">
    <source>
        <dbReference type="SAM" id="Phobius"/>
    </source>
</evidence>
<evidence type="ECO:0000313" key="3">
    <source>
        <dbReference type="Proteomes" id="UP001244787"/>
    </source>
</evidence>
<gene>
    <name evidence="2" type="ORF">QRD02_12030</name>
</gene>
<dbReference type="InterPro" id="IPR011990">
    <property type="entry name" value="TPR-like_helical_dom_sf"/>
</dbReference>
<name>A0ABT8DI88_9FLAO</name>
<accession>A0ABT8DI88</accession>
<dbReference type="SUPFAM" id="SSF48452">
    <property type="entry name" value="TPR-like"/>
    <property type="match status" value="1"/>
</dbReference>
<keyword evidence="1" id="KW-1133">Transmembrane helix</keyword>
<organism evidence="2 3">
    <name type="scientific">Aequorivita aurantiaca</name>
    <dbReference type="NCBI Taxonomy" id="3053356"/>
    <lineage>
        <taxon>Bacteria</taxon>
        <taxon>Pseudomonadati</taxon>
        <taxon>Bacteroidota</taxon>
        <taxon>Flavobacteriia</taxon>
        <taxon>Flavobacteriales</taxon>
        <taxon>Flavobacteriaceae</taxon>
        <taxon>Aequorivita</taxon>
    </lineage>
</organism>
<keyword evidence="1" id="KW-0812">Transmembrane</keyword>